<dbReference type="EMBL" id="JBHRZV010000027">
    <property type="protein sequence ID" value="MFC3927720.1"/>
    <property type="molecule type" value="Genomic_DNA"/>
</dbReference>
<dbReference type="PANTHER" id="PTHR42812:SF12">
    <property type="entry name" value="BETA-XYLOSIDASE-RELATED"/>
    <property type="match status" value="1"/>
</dbReference>
<dbReference type="CDD" id="cd18617">
    <property type="entry name" value="GH43_XynB-like"/>
    <property type="match status" value="1"/>
</dbReference>
<dbReference type="InterPro" id="IPR051795">
    <property type="entry name" value="Glycosyl_Hydrlase_43"/>
</dbReference>
<dbReference type="RefSeq" id="WP_380425599.1">
    <property type="nucleotide sequence ID" value="NZ_JBHRZV010000027.1"/>
</dbReference>
<dbReference type="InterPro" id="IPR041542">
    <property type="entry name" value="GH43_C2"/>
</dbReference>
<dbReference type="SUPFAM" id="SSF49899">
    <property type="entry name" value="Concanavalin A-like lectins/glucanases"/>
    <property type="match status" value="1"/>
</dbReference>
<dbReference type="SUPFAM" id="SSF75005">
    <property type="entry name" value="Arabinanase/levansucrase/invertase"/>
    <property type="match status" value="1"/>
</dbReference>
<protein>
    <submittedName>
        <fullName evidence="6">Family 43 glycosylhydrolase</fullName>
    </submittedName>
</protein>
<evidence type="ECO:0000313" key="7">
    <source>
        <dbReference type="Proteomes" id="UP001595807"/>
    </source>
</evidence>
<dbReference type="InterPro" id="IPR013320">
    <property type="entry name" value="ConA-like_dom_sf"/>
</dbReference>
<dbReference type="InterPro" id="IPR023296">
    <property type="entry name" value="Glyco_hydro_beta-prop_sf"/>
</dbReference>
<dbReference type="Gene3D" id="2.60.120.200">
    <property type="match status" value="1"/>
</dbReference>
<dbReference type="InterPro" id="IPR006710">
    <property type="entry name" value="Glyco_hydro_43"/>
</dbReference>
<gene>
    <name evidence="6" type="ORF">ACFORF_03680</name>
</gene>
<comment type="similarity">
    <text evidence="1 4">Belongs to the glycosyl hydrolase 43 family.</text>
</comment>
<dbReference type="Pfam" id="PF17851">
    <property type="entry name" value="GH43_C2"/>
    <property type="match status" value="1"/>
</dbReference>
<organism evidence="6 7">
    <name type="scientific">Streptococcus caprae</name>
    <dbReference type="NCBI Taxonomy" id="1640501"/>
    <lineage>
        <taxon>Bacteria</taxon>
        <taxon>Bacillati</taxon>
        <taxon>Bacillota</taxon>
        <taxon>Bacilli</taxon>
        <taxon>Lactobacillales</taxon>
        <taxon>Streptococcaceae</taxon>
        <taxon>Streptococcus</taxon>
    </lineage>
</organism>
<feature type="domain" description="Beta-xylosidase C-terminal Concanavalin A-like" evidence="5">
    <location>
        <begin position="377"/>
        <end position="538"/>
    </location>
</feature>
<name>A0ABV8CUQ4_9STRE</name>
<evidence type="ECO:0000259" key="5">
    <source>
        <dbReference type="Pfam" id="PF17851"/>
    </source>
</evidence>
<comment type="caution">
    <text evidence="6">The sequence shown here is derived from an EMBL/GenBank/DDBJ whole genome shotgun (WGS) entry which is preliminary data.</text>
</comment>
<keyword evidence="3 4" id="KW-0326">Glycosidase</keyword>
<evidence type="ECO:0000256" key="4">
    <source>
        <dbReference type="RuleBase" id="RU361187"/>
    </source>
</evidence>
<proteinExistence type="inferred from homology"/>
<evidence type="ECO:0000256" key="1">
    <source>
        <dbReference type="ARBA" id="ARBA00009865"/>
    </source>
</evidence>
<evidence type="ECO:0000256" key="3">
    <source>
        <dbReference type="ARBA" id="ARBA00023295"/>
    </source>
</evidence>
<keyword evidence="2 4" id="KW-0378">Hydrolase</keyword>
<keyword evidence="7" id="KW-1185">Reference proteome</keyword>
<evidence type="ECO:0000256" key="2">
    <source>
        <dbReference type="ARBA" id="ARBA00022801"/>
    </source>
</evidence>
<dbReference type="Pfam" id="PF04616">
    <property type="entry name" value="Glyco_hydro_43"/>
    <property type="match status" value="1"/>
</dbReference>
<sequence>MVTVTNPIISGFYPDPSICRVDEDYYLVCSSFELYPGIPIFHSKDLANWELIGHALTVDNDFYVRANSYTGGVMAPTIRYYNGTFYVINANFADKGNFIVTTEDPMKGWSEPIWLDDIPGIDASLFIDDDGSAYIIGTGKVVERADGSKDKGIYIAPFDLKNMKRTGNPKAIWDSALRDASSPEAPHIYKKDGYYYLVIAEGGTEHFHSVSVARSKTIDGWYEGNPANPVMTHRQLGFKSEISNVGHADFVEGPNGDWYAVLLASRTIDGYYKNLGRETFICPISWERGWPYLSPETGKIESSYEIEGVVETGYKLSQTINLDMTSGVLPNEMVLWGTPYEEVYRFENNELVINCLERSISERLRRTIDKEKNTECNQVVGFIGCRQKEPNALVETAFTFEPKGKEVAGLVIMQASNHQFKVQLVRNNGQKVLELVQVTTKMNKPPHFPGFESETGQKVLASIYLKNNIVEIKFEAVGQDYTFHYKVDNEWELLGKTDGRIINPEIVGCMSGTMIGMFASANGDKSDNAARFSKFYYTVK</sequence>
<dbReference type="PANTHER" id="PTHR42812">
    <property type="entry name" value="BETA-XYLOSIDASE"/>
    <property type="match status" value="1"/>
</dbReference>
<dbReference type="Gene3D" id="2.115.10.20">
    <property type="entry name" value="Glycosyl hydrolase domain, family 43"/>
    <property type="match status" value="1"/>
</dbReference>
<dbReference type="Proteomes" id="UP001595807">
    <property type="component" value="Unassembled WGS sequence"/>
</dbReference>
<evidence type="ECO:0000313" key="6">
    <source>
        <dbReference type="EMBL" id="MFC3927720.1"/>
    </source>
</evidence>
<accession>A0ABV8CUQ4</accession>
<reference evidence="7" key="1">
    <citation type="journal article" date="2019" name="Int. J. Syst. Evol. Microbiol.">
        <title>The Global Catalogue of Microorganisms (GCM) 10K type strain sequencing project: providing services to taxonomists for standard genome sequencing and annotation.</title>
        <authorList>
            <consortium name="The Broad Institute Genomics Platform"/>
            <consortium name="The Broad Institute Genome Sequencing Center for Infectious Disease"/>
            <person name="Wu L."/>
            <person name="Ma J."/>
        </authorList>
    </citation>
    <scope>NUCLEOTIDE SEQUENCE [LARGE SCALE GENOMIC DNA]</scope>
    <source>
        <strain evidence="7">CCUG 67170</strain>
    </source>
</reference>